<organism evidence="2 3">
    <name type="scientific">Anopheles atroparvus</name>
    <name type="common">European mosquito</name>
    <dbReference type="NCBI Taxonomy" id="41427"/>
    <lineage>
        <taxon>Eukaryota</taxon>
        <taxon>Metazoa</taxon>
        <taxon>Ecdysozoa</taxon>
        <taxon>Arthropoda</taxon>
        <taxon>Hexapoda</taxon>
        <taxon>Insecta</taxon>
        <taxon>Pterygota</taxon>
        <taxon>Neoptera</taxon>
        <taxon>Endopterygota</taxon>
        <taxon>Diptera</taxon>
        <taxon>Nematocera</taxon>
        <taxon>Culicoidea</taxon>
        <taxon>Culicidae</taxon>
        <taxon>Anophelinae</taxon>
        <taxon>Anopheles</taxon>
    </lineage>
</organism>
<evidence type="ECO:0000313" key="3">
    <source>
        <dbReference type="Proteomes" id="UP000075880"/>
    </source>
</evidence>
<feature type="signal peptide" evidence="1">
    <location>
        <begin position="1"/>
        <end position="15"/>
    </location>
</feature>
<name>A0AAG5CY99_ANOAO</name>
<proteinExistence type="predicted"/>
<sequence>MALVFFFNGFGVCSSSVRLAPVCCGLNTYIVRRTGASQWEFYFPFNCCE</sequence>
<dbReference type="Proteomes" id="UP000075880">
    <property type="component" value="Unassembled WGS sequence"/>
</dbReference>
<accession>A0AAG5CY99</accession>
<dbReference type="EnsemblMetazoa" id="ENSAATROPT003654">
    <property type="protein sequence ID" value="ENSAATROPP003509"/>
    <property type="gene ID" value="ENSAATROPG002891"/>
</dbReference>
<keyword evidence="3" id="KW-1185">Reference proteome</keyword>
<evidence type="ECO:0000256" key="1">
    <source>
        <dbReference type="SAM" id="SignalP"/>
    </source>
</evidence>
<reference evidence="2" key="1">
    <citation type="submission" date="2024-04" db="UniProtKB">
        <authorList>
            <consortium name="EnsemblMetazoa"/>
        </authorList>
    </citation>
    <scope>IDENTIFICATION</scope>
    <source>
        <strain evidence="2">EBRO</strain>
    </source>
</reference>
<dbReference type="AlphaFoldDB" id="A0AAG5CY99"/>
<evidence type="ECO:0000313" key="2">
    <source>
        <dbReference type="EnsemblMetazoa" id="ENSAATROPP003509"/>
    </source>
</evidence>
<keyword evidence="1" id="KW-0732">Signal</keyword>
<feature type="chain" id="PRO_5042615600" evidence="1">
    <location>
        <begin position="16"/>
        <end position="49"/>
    </location>
</feature>
<protein>
    <submittedName>
        <fullName evidence="2">Uncharacterized protein</fullName>
    </submittedName>
</protein>